<dbReference type="GO" id="GO:0005737">
    <property type="term" value="C:cytoplasm"/>
    <property type="evidence" value="ECO:0007669"/>
    <property type="project" value="UniProtKB-SubCell"/>
</dbReference>
<dbReference type="SUPFAM" id="SSF50129">
    <property type="entry name" value="GroES-like"/>
    <property type="match status" value="1"/>
</dbReference>
<dbReference type="Proteomes" id="UP000318704">
    <property type="component" value="Chromosome"/>
</dbReference>
<dbReference type="GO" id="GO:0051087">
    <property type="term" value="F:protein-folding chaperone binding"/>
    <property type="evidence" value="ECO:0007669"/>
    <property type="project" value="TreeGrafter"/>
</dbReference>
<dbReference type="GO" id="GO:0051082">
    <property type="term" value="F:unfolded protein binding"/>
    <property type="evidence" value="ECO:0007669"/>
    <property type="project" value="TreeGrafter"/>
</dbReference>
<evidence type="ECO:0000313" key="5">
    <source>
        <dbReference type="EMBL" id="QDT99814.1"/>
    </source>
</evidence>
<dbReference type="InterPro" id="IPR020818">
    <property type="entry name" value="Chaperonin_GroES"/>
</dbReference>
<evidence type="ECO:0000256" key="3">
    <source>
        <dbReference type="HAMAP-Rule" id="MF_00580"/>
    </source>
</evidence>
<dbReference type="Pfam" id="PF00166">
    <property type="entry name" value="Cpn10"/>
    <property type="match status" value="1"/>
</dbReference>
<dbReference type="InterPro" id="IPR011032">
    <property type="entry name" value="GroES-like_sf"/>
</dbReference>
<accession>A0A517W3I0</accession>
<dbReference type="KEGG" id="gaw:V144x_53270"/>
<evidence type="ECO:0000256" key="1">
    <source>
        <dbReference type="ARBA" id="ARBA00006975"/>
    </source>
</evidence>
<dbReference type="CDD" id="cd00320">
    <property type="entry name" value="cpn10"/>
    <property type="match status" value="1"/>
</dbReference>
<dbReference type="NCBIfam" id="NF001533">
    <property type="entry name" value="PRK00364.2-4"/>
    <property type="match status" value="1"/>
</dbReference>
<dbReference type="HAMAP" id="MF_00580">
    <property type="entry name" value="CH10"/>
    <property type="match status" value="1"/>
</dbReference>
<evidence type="ECO:0000256" key="2">
    <source>
        <dbReference type="ARBA" id="ARBA00023186"/>
    </source>
</evidence>
<dbReference type="PRINTS" id="PR00297">
    <property type="entry name" value="CHAPERONIN10"/>
</dbReference>
<evidence type="ECO:0000313" key="6">
    <source>
        <dbReference type="Proteomes" id="UP000318704"/>
    </source>
</evidence>
<reference evidence="5 6" key="1">
    <citation type="submission" date="2019-03" db="EMBL/GenBank/DDBJ databases">
        <title>Deep-cultivation of Planctomycetes and their phenomic and genomic characterization uncovers novel biology.</title>
        <authorList>
            <person name="Wiegand S."/>
            <person name="Jogler M."/>
            <person name="Boedeker C."/>
            <person name="Pinto D."/>
            <person name="Vollmers J."/>
            <person name="Rivas-Marin E."/>
            <person name="Kohn T."/>
            <person name="Peeters S.H."/>
            <person name="Heuer A."/>
            <person name="Rast P."/>
            <person name="Oberbeckmann S."/>
            <person name="Bunk B."/>
            <person name="Jeske O."/>
            <person name="Meyerdierks A."/>
            <person name="Storesund J.E."/>
            <person name="Kallscheuer N."/>
            <person name="Luecker S."/>
            <person name="Lage O.M."/>
            <person name="Pohl T."/>
            <person name="Merkel B.J."/>
            <person name="Hornburger P."/>
            <person name="Mueller R.-W."/>
            <person name="Bruemmer F."/>
            <person name="Labrenz M."/>
            <person name="Spormann A.M."/>
            <person name="Op den Camp H."/>
            <person name="Overmann J."/>
            <person name="Amann R."/>
            <person name="Jetten M.S.M."/>
            <person name="Mascher T."/>
            <person name="Medema M.H."/>
            <person name="Devos D.P."/>
            <person name="Kaster A.-K."/>
            <person name="Ovreas L."/>
            <person name="Rohde M."/>
            <person name="Galperin M.Y."/>
            <person name="Jogler C."/>
        </authorList>
    </citation>
    <scope>NUCLEOTIDE SEQUENCE [LARGE SCALE GENOMIC DNA]</scope>
    <source>
        <strain evidence="5 6">V144</strain>
    </source>
</reference>
<dbReference type="GO" id="GO:0044183">
    <property type="term" value="F:protein folding chaperone"/>
    <property type="evidence" value="ECO:0007669"/>
    <property type="project" value="InterPro"/>
</dbReference>
<dbReference type="GO" id="GO:0005524">
    <property type="term" value="F:ATP binding"/>
    <property type="evidence" value="ECO:0007669"/>
    <property type="project" value="InterPro"/>
</dbReference>
<dbReference type="SMART" id="SM00883">
    <property type="entry name" value="Cpn10"/>
    <property type="match status" value="1"/>
</dbReference>
<dbReference type="NCBIfam" id="NF001534">
    <property type="entry name" value="PRK00364.2-5"/>
    <property type="match status" value="1"/>
</dbReference>
<dbReference type="InterPro" id="IPR037124">
    <property type="entry name" value="Chaperonin_GroES_sf"/>
</dbReference>
<dbReference type="PANTHER" id="PTHR10772">
    <property type="entry name" value="10 KDA HEAT SHOCK PROTEIN"/>
    <property type="match status" value="1"/>
</dbReference>
<name>A0A517W3I0_9PLAN</name>
<dbReference type="AlphaFoldDB" id="A0A517W3I0"/>
<evidence type="ECO:0000256" key="4">
    <source>
        <dbReference type="RuleBase" id="RU000535"/>
    </source>
</evidence>
<organism evidence="5 6">
    <name type="scientific">Gimesia aquarii</name>
    <dbReference type="NCBI Taxonomy" id="2527964"/>
    <lineage>
        <taxon>Bacteria</taxon>
        <taxon>Pseudomonadati</taxon>
        <taxon>Planctomycetota</taxon>
        <taxon>Planctomycetia</taxon>
        <taxon>Planctomycetales</taxon>
        <taxon>Planctomycetaceae</taxon>
        <taxon>Gimesia</taxon>
    </lineage>
</organism>
<dbReference type="PROSITE" id="PS00681">
    <property type="entry name" value="CHAPERONINS_CPN10"/>
    <property type="match status" value="1"/>
</dbReference>
<dbReference type="Gene3D" id="2.30.33.40">
    <property type="entry name" value="GroES chaperonin"/>
    <property type="match status" value="1"/>
</dbReference>
<dbReference type="GO" id="GO:0046872">
    <property type="term" value="F:metal ion binding"/>
    <property type="evidence" value="ECO:0007669"/>
    <property type="project" value="TreeGrafter"/>
</dbReference>
<protein>
    <recommendedName>
        <fullName evidence="3">Co-chaperonin GroES</fullName>
    </recommendedName>
    <alternativeName>
        <fullName evidence="3">10 kDa chaperonin</fullName>
    </alternativeName>
    <alternativeName>
        <fullName evidence="3">Chaperonin-10</fullName>
        <shortName evidence="3">Cpn10</shortName>
    </alternativeName>
</protein>
<dbReference type="EMBL" id="CP037920">
    <property type="protein sequence ID" value="QDT99814.1"/>
    <property type="molecule type" value="Genomic_DNA"/>
</dbReference>
<dbReference type="FunFam" id="2.30.33.40:FF:000001">
    <property type="entry name" value="10 kDa chaperonin"/>
    <property type="match status" value="1"/>
</dbReference>
<comment type="subcellular location">
    <subcellularLocation>
        <location evidence="3">Cytoplasm</location>
    </subcellularLocation>
</comment>
<dbReference type="InterPro" id="IPR018369">
    <property type="entry name" value="Chaprnonin_Cpn10_CS"/>
</dbReference>
<comment type="subunit">
    <text evidence="3">Heptamer of 7 subunits arranged in a ring. Interacts with the chaperonin GroEL.</text>
</comment>
<comment type="similarity">
    <text evidence="1 3 4">Belongs to the GroES chaperonin family.</text>
</comment>
<proteinExistence type="inferred from homology"/>
<keyword evidence="2 3" id="KW-0143">Chaperone</keyword>
<keyword evidence="3" id="KW-0963">Cytoplasm</keyword>
<comment type="function">
    <text evidence="3 4">Together with the chaperonin GroEL, plays an essential role in assisting protein folding. The GroEL-GroES system forms a nano-cage that allows encapsulation of the non-native substrate proteins and provides a physical environment optimized to promote and accelerate protein folding. GroES binds to the apical surface of the GroEL ring, thereby capping the opening of the GroEL channel.</text>
</comment>
<dbReference type="PANTHER" id="PTHR10772:SF58">
    <property type="entry name" value="CO-CHAPERONIN GROES"/>
    <property type="match status" value="1"/>
</dbReference>
<dbReference type="NCBIfam" id="NF001531">
    <property type="entry name" value="PRK00364.2-2"/>
    <property type="match status" value="1"/>
</dbReference>
<gene>
    <name evidence="5" type="primary">groS_2</name>
    <name evidence="3" type="synonym">groES</name>
    <name evidence="3" type="synonym">groS</name>
    <name evidence="5" type="ORF">V144x_53270</name>
</gene>
<sequence>MAKKAAKKASKGARIVPLGDKVVLKRELAETTTAGGIVLPDSAQDKPQRGEVVAVGDGHVKSDGTKLPLTVKEGDKVIFSPYGGDEIKIGGEEYLLLRESDILATF</sequence>
<dbReference type="RefSeq" id="WP_144989657.1">
    <property type="nucleotide sequence ID" value="NZ_CP037920.1"/>
</dbReference>